<proteinExistence type="predicted"/>
<name>A0A9D2E460_9FIRM</name>
<evidence type="ECO:0000313" key="1">
    <source>
        <dbReference type="EMBL" id="HIZ30604.1"/>
    </source>
</evidence>
<reference evidence="1" key="1">
    <citation type="journal article" date="2021" name="PeerJ">
        <title>Extensive microbial diversity within the chicken gut microbiome revealed by metagenomics and culture.</title>
        <authorList>
            <person name="Gilroy R."/>
            <person name="Ravi A."/>
            <person name="Getino M."/>
            <person name="Pursley I."/>
            <person name="Horton D.L."/>
            <person name="Alikhan N.F."/>
            <person name="Baker D."/>
            <person name="Gharbi K."/>
            <person name="Hall N."/>
            <person name="Watson M."/>
            <person name="Adriaenssens E.M."/>
            <person name="Foster-Nyarko E."/>
            <person name="Jarju S."/>
            <person name="Secka A."/>
            <person name="Antonio M."/>
            <person name="Oren A."/>
            <person name="Chaudhuri R.R."/>
            <person name="La Ragione R."/>
            <person name="Hildebrand F."/>
            <person name="Pallen M.J."/>
        </authorList>
    </citation>
    <scope>NUCLEOTIDE SEQUENCE</scope>
    <source>
        <strain evidence="1">ChiGjej4B4-18154</strain>
    </source>
</reference>
<accession>A0A9D2E460</accession>
<dbReference type="Proteomes" id="UP000824035">
    <property type="component" value="Unassembled WGS sequence"/>
</dbReference>
<protein>
    <submittedName>
        <fullName evidence="1">Uncharacterized protein</fullName>
    </submittedName>
</protein>
<reference evidence="1" key="2">
    <citation type="submission" date="2021-04" db="EMBL/GenBank/DDBJ databases">
        <authorList>
            <person name="Gilroy R."/>
        </authorList>
    </citation>
    <scope>NUCLEOTIDE SEQUENCE</scope>
    <source>
        <strain evidence="1">ChiGjej4B4-18154</strain>
    </source>
</reference>
<sequence>MELLIACGSSNSKISDDVQQRPQVNESPAGIASRNISALLFSHEGEKAAILEGLDTLLNTYLPEEQVKRWQT</sequence>
<comment type="caution">
    <text evidence="1">The sequence shown here is derived from an EMBL/GenBank/DDBJ whole genome shotgun (WGS) entry which is preliminary data.</text>
</comment>
<dbReference type="AlphaFoldDB" id="A0A9D2E460"/>
<evidence type="ECO:0000313" key="2">
    <source>
        <dbReference type="Proteomes" id="UP000824035"/>
    </source>
</evidence>
<gene>
    <name evidence="1" type="ORF">H9813_05145</name>
</gene>
<dbReference type="EMBL" id="DXBV01000047">
    <property type="protein sequence ID" value="HIZ30604.1"/>
    <property type="molecule type" value="Genomic_DNA"/>
</dbReference>
<organism evidence="1 2">
    <name type="scientific">Candidatus Allofournierella merdipullorum</name>
    <dbReference type="NCBI Taxonomy" id="2838595"/>
    <lineage>
        <taxon>Bacteria</taxon>
        <taxon>Bacillati</taxon>
        <taxon>Bacillota</taxon>
        <taxon>Clostridia</taxon>
        <taxon>Eubacteriales</taxon>
        <taxon>Oscillospiraceae</taxon>
        <taxon>Allofournierella</taxon>
    </lineage>
</organism>